<name>A0ABU0UW54_ACIBI</name>
<dbReference type="Proteomes" id="UP001233360">
    <property type="component" value="Unassembled WGS sequence"/>
</dbReference>
<dbReference type="RefSeq" id="WP_307003060.1">
    <property type="nucleotide sequence ID" value="NZ_JAUTBK010000002.1"/>
</dbReference>
<accession>A0ABU0UW54</accession>
<reference evidence="1 2" key="1">
    <citation type="submission" date="2023-07" db="EMBL/GenBank/DDBJ databases">
        <title>Functional and genomic diversity of the sorghum phyllosphere microbiome.</title>
        <authorList>
            <person name="Shade A."/>
        </authorList>
    </citation>
    <scope>NUCLEOTIDE SEQUENCE [LARGE SCALE GENOMIC DNA]</scope>
    <source>
        <strain evidence="1 2">SORGH_AS_0887</strain>
    </source>
</reference>
<organism evidence="1 2">
    <name type="scientific">Acinetobacter baylyi</name>
    <dbReference type="NCBI Taxonomy" id="202950"/>
    <lineage>
        <taxon>Bacteria</taxon>
        <taxon>Pseudomonadati</taxon>
        <taxon>Pseudomonadota</taxon>
        <taxon>Gammaproteobacteria</taxon>
        <taxon>Moraxellales</taxon>
        <taxon>Moraxellaceae</taxon>
        <taxon>Acinetobacter</taxon>
    </lineage>
</organism>
<proteinExistence type="predicted"/>
<protein>
    <submittedName>
        <fullName evidence="1">Uncharacterized protein</fullName>
    </submittedName>
</protein>
<dbReference type="EMBL" id="JAUTBK010000002">
    <property type="protein sequence ID" value="MDQ1208523.1"/>
    <property type="molecule type" value="Genomic_DNA"/>
</dbReference>
<keyword evidence="2" id="KW-1185">Reference proteome</keyword>
<gene>
    <name evidence="1" type="ORF">QE380_001446</name>
</gene>
<evidence type="ECO:0000313" key="1">
    <source>
        <dbReference type="EMBL" id="MDQ1208523.1"/>
    </source>
</evidence>
<sequence>MTEPKKRGRKPRHPIESLKTRVWVEYIKQSVDASTYSVELILRDKPIEPLEKLYRWDKYQNGLHSPKPEYVDFVNQKFSGSKDIYDHVLWDVLVQDALSYEKIDQYISLMKPEIYFLLVRAVENFGLKRRPFNDEIVEVLINRGEVDCLVVAILMLHESTHLCSPDLRQLALNLYFGLTPKIAAHPLYFKVHPDLFDFIDSTFKHHVFLAPNIRLDMVVFWRAFRDNYWSNDLKVASQHLEEKSSSKNRVGSSKTRIESLDGKSYYDT</sequence>
<evidence type="ECO:0000313" key="2">
    <source>
        <dbReference type="Proteomes" id="UP001233360"/>
    </source>
</evidence>
<comment type="caution">
    <text evidence="1">The sequence shown here is derived from an EMBL/GenBank/DDBJ whole genome shotgun (WGS) entry which is preliminary data.</text>
</comment>